<dbReference type="EMBL" id="BAABRN010000001">
    <property type="protein sequence ID" value="GAA5500450.1"/>
    <property type="molecule type" value="Genomic_DNA"/>
</dbReference>
<proteinExistence type="predicted"/>
<name>A0ABP9V8E9_9DEIO</name>
<accession>A0ABP9V8E9</accession>
<gene>
    <name evidence="1" type="ORF">Dxin01_00171</name>
</gene>
<keyword evidence="2" id="KW-1185">Reference proteome</keyword>
<organism evidence="1 2">
    <name type="scientific">Deinococcus xinjiangensis</name>
    <dbReference type="NCBI Taxonomy" id="457454"/>
    <lineage>
        <taxon>Bacteria</taxon>
        <taxon>Thermotogati</taxon>
        <taxon>Deinococcota</taxon>
        <taxon>Deinococci</taxon>
        <taxon>Deinococcales</taxon>
        <taxon>Deinococcaceae</taxon>
        <taxon>Deinococcus</taxon>
    </lineage>
</organism>
<protein>
    <submittedName>
        <fullName evidence="1">Uncharacterized protein</fullName>
    </submittedName>
</protein>
<evidence type="ECO:0000313" key="1">
    <source>
        <dbReference type="EMBL" id="GAA5500450.1"/>
    </source>
</evidence>
<sequence length="189" mass="20756">MNEINYYSSNSDVTLERTPLPEGSRWRPGAAGLTERVAAGNGQGDGWLLYFYERWLIAELWVSGAWITSRHLDCSPLLRVGGTRHRNLVAFGWNKINDTISFGCVTRDADNPEDAAAVHADFPVYKLAHVLAPPTELHLGGAKISAGNLTTNRTLDARVSTVAGRVINRNPLTRGELARLAGREARYAD</sequence>
<comment type="caution">
    <text evidence="1">The sequence shown here is derived from an EMBL/GenBank/DDBJ whole genome shotgun (WGS) entry which is preliminary data.</text>
</comment>
<evidence type="ECO:0000313" key="2">
    <source>
        <dbReference type="Proteomes" id="UP001458946"/>
    </source>
</evidence>
<dbReference type="RefSeq" id="WP_353540435.1">
    <property type="nucleotide sequence ID" value="NZ_BAABRN010000001.1"/>
</dbReference>
<reference evidence="1 2" key="1">
    <citation type="submission" date="2024-02" db="EMBL/GenBank/DDBJ databases">
        <title>Deinococcus xinjiangensis NBRC 107630.</title>
        <authorList>
            <person name="Ichikawa N."/>
            <person name="Katano-Makiyama Y."/>
            <person name="Hidaka K."/>
        </authorList>
    </citation>
    <scope>NUCLEOTIDE SEQUENCE [LARGE SCALE GENOMIC DNA]</scope>
    <source>
        <strain evidence="1 2">NBRC 107630</strain>
    </source>
</reference>
<dbReference type="Proteomes" id="UP001458946">
    <property type="component" value="Unassembled WGS sequence"/>
</dbReference>